<dbReference type="SUPFAM" id="SSF54897">
    <property type="entry name" value="Protease propeptides/inhibitors"/>
    <property type="match status" value="1"/>
</dbReference>
<dbReference type="GO" id="GO:0005576">
    <property type="term" value="C:extracellular region"/>
    <property type="evidence" value="ECO:0007669"/>
    <property type="project" value="UniProtKB-SubCell"/>
</dbReference>
<name>A0A409VT89_9AGAR</name>
<evidence type="ECO:0000256" key="8">
    <source>
        <dbReference type="ARBA" id="ARBA00022729"/>
    </source>
</evidence>
<dbReference type="EMBL" id="NHYE01005571">
    <property type="protein sequence ID" value="PPQ69491.1"/>
    <property type="molecule type" value="Genomic_DNA"/>
</dbReference>
<keyword evidence="8 16" id="KW-0732">Signal</keyword>
<keyword evidence="7 15" id="KW-0479">Metal-binding</keyword>
<feature type="active site" description="Charge relay system" evidence="15">
    <location>
        <position position="302"/>
    </location>
</feature>
<evidence type="ECO:0000313" key="19">
    <source>
        <dbReference type="Proteomes" id="UP000284706"/>
    </source>
</evidence>
<dbReference type="InterPro" id="IPR050819">
    <property type="entry name" value="Tripeptidyl-peptidase_I"/>
</dbReference>
<dbReference type="PROSITE" id="PS00138">
    <property type="entry name" value="SUBTILASE_SER"/>
    <property type="match status" value="1"/>
</dbReference>
<feature type="binding site" evidence="15">
    <location>
        <position position="551"/>
    </location>
    <ligand>
        <name>Ca(2+)</name>
        <dbReference type="ChEBI" id="CHEBI:29108"/>
    </ligand>
</feature>
<feature type="binding site" evidence="15">
    <location>
        <position position="570"/>
    </location>
    <ligand>
        <name>Ca(2+)</name>
        <dbReference type="ChEBI" id="CHEBI:29108"/>
    </ligand>
</feature>
<dbReference type="GO" id="GO:0004252">
    <property type="term" value="F:serine-type endopeptidase activity"/>
    <property type="evidence" value="ECO:0007669"/>
    <property type="project" value="UniProtKB-UniRule"/>
</dbReference>
<dbReference type="EC" id="3.4.14.10" evidence="4"/>
<feature type="domain" description="Peptidase S53" evidence="17">
    <location>
        <begin position="224"/>
        <end position="589"/>
    </location>
</feature>
<organism evidence="18 19">
    <name type="scientific">Gymnopilus dilepis</name>
    <dbReference type="NCBI Taxonomy" id="231916"/>
    <lineage>
        <taxon>Eukaryota</taxon>
        <taxon>Fungi</taxon>
        <taxon>Dikarya</taxon>
        <taxon>Basidiomycota</taxon>
        <taxon>Agaricomycotina</taxon>
        <taxon>Agaricomycetes</taxon>
        <taxon>Agaricomycetidae</taxon>
        <taxon>Agaricales</taxon>
        <taxon>Agaricineae</taxon>
        <taxon>Hymenogastraceae</taxon>
        <taxon>Gymnopilus</taxon>
    </lineage>
</organism>
<keyword evidence="13" id="KW-0865">Zymogen</keyword>
<comment type="caution">
    <text evidence="18">The sequence shown here is derived from an EMBL/GenBank/DDBJ whole genome shotgun (WGS) entry which is preliminary data.</text>
</comment>
<dbReference type="InterPro" id="IPR023828">
    <property type="entry name" value="Peptidase_S8_Ser-AS"/>
</dbReference>
<dbReference type="Pfam" id="PF00082">
    <property type="entry name" value="Peptidase_S8"/>
    <property type="match status" value="1"/>
</dbReference>
<dbReference type="SMART" id="SM00944">
    <property type="entry name" value="Pro-kuma_activ"/>
    <property type="match status" value="1"/>
</dbReference>
<evidence type="ECO:0000256" key="16">
    <source>
        <dbReference type="SAM" id="SignalP"/>
    </source>
</evidence>
<dbReference type="InterPro" id="IPR036852">
    <property type="entry name" value="Peptidase_S8/S53_dom_sf"/>
</dbReference>
<feature type="chain" id="PRO_5019338300" description="tripeptidyl-peptidase II" evidence="16">
    <location>
        <begin position="22"/>
        <end position="589"/>
    </location>
</feature>
<comment type="cofactor">
    <cofactor evidence="15">
        <name>Ca(2+)</name>
        <dbReference type="ChEBI" id="CHEBI:29108"/>
    </cofactor>
    <text evidence="15">Binds 1 Ca(2+) ion per subunit.</text>
</comment>
<dbReference type="PANTHER" id="PTHR14218">
    <property type="entry name" value="PROTEASE S8 TRIPEPTIDYL PEPTIDASE I CLN2"/>
    <property type="match status" value="1"/>
</dbReference>
<keyword evidence="12" id="KW-0843">Virulence</keyword>
<dbReference type="Pfam" id="PF09286">
    <property type="entry name" value="Pro-kuma_activ"/>
    <property type="match status" value="1"/>
</dbReference>
<keyword evidence="10 15" id="KW-0720">Serine protease</keyword>
<evidence type="ECO:0000256" key="5">
    <source>
        <dbReference type="ARBA" id="ARBA00022525"/>
    </source>
</evidence>
<evidence type="ECO:0000256" key="6">
    <source>
        <dbReference type="ARBA" id="ARBA00022670"/>
    </source>
</evidence>
<dbReference type="OrthoDB" id="409122at2759"/>
<evidence type="ECO:0000256" key="9">
    <source>
        <dbReference type="ARBA" id="ARBA00022801"/>
    </source>
</evidence>
<dbReference type="STRING" id="231916.A0A409VT89"/>
<evidence type="ECO:0000256" key="12">
    <source>
        <dbReference type="ARBA" id="ARBA00023026"/>
    </source>
</evidence>
<dbReference type="PANTHER" id="PTHR14218:SF15">
    <property type="entry name" value="TRIPEPTIDYL-PEPTIDASE 1"/>
    <property type="match status" value="1"/>
</dbReference>
<dbReference type="CDD" id="cd11377">
    <property type="entry name" value="Pro-peptidase_S53"/>
    <property type="match status" value="1"/>
</dbReference>
<keyword evidence="14" id="KW-0325">Glycoprotein</keyword>
<feature type="active site" description="Charge relay system" evidence="15">
    <location>
        <position position="298"/>
    </location>
</feature>
<evidence type="ECO:0000256" key="10">
    <source>
        <dbReference type="ARBA" id="ARBA00022825"/>
    </source>
</evidence>
<proteinExistence type="predicted"/>
<comment type="function">
    <text evidence="2">Secreted tripeptidyl-peptidase which degrades proteins at acidic pHs and is involved in virulence.</text>
</comment>
<feature type="active site" description="Charge relay system" evidence="15">
    <location>
        <position position="509"/>
    </location>
</feature>
<comment type="catalytic activity">
    <reaction evidence="1">
        <text>Release of an N-terminal tripeptide from a polypeptide.</text>
        <dbReference type="EC" id="3.4.14.10"/>
    </reaction>
</comment>
<feature type="binding site" evidence="15">
    <location>
        <position position="552"/>
    </location>
    <ligand>
        <name>Ca(2+)</name>
        <dbReference type="ChEBI" id="CHEBI:29108"/>
    </ligand>
</feature>
<dbReference type="GO" id="GO:0046872">
    <property type="term" value="F:metal ion binding"/>
    <property type="evidence" value="ECO:0007669"/>
    <property type="project" value="UniProtKB-UniRule"/>
</dbReference>
<accession>A0A409VT89</accession>
<evidence type="ECO:0000313" key="18">
    <source>
        <dbReference type="EMBL" id="PPQ69491.1"/>
    </source>
</evidence>
<dbReference type="Gene3D" id="3.40.50.200">
    <property type="entry name" value="Peptidase S8/S53 domain"/>
    <property type="match status" value="1"/>
</dbReference>
<evidence type="ECO:0000256" key="1">
    <source>
        <dbReference type="ARBA" id="ARBA00001910"/>
    </source>
</evidence>
<keyword evidence="11 15" id="KW-0106">Calcium</keyword>
<keyword evidence="6 15" id="KW-0645">Protease</keyword>
<keyword evidence="5" id="KW-0964">Secreted</keyword>
<dbReference type="AlphaFoldDB" id="A0A409VT89"/>
<dbReference type="GO" id="GO:0006508">
    <property type="term" value="P:proteolysis"/>
    <property type="evidence" value="ECO:0007669"/>
    <property type="project" value="UniProtKB-KW"/>
</dbReference>
<dbReference type="InterPro" id="IPR000209">
    <property type="entry name" value="Peptidase_S8/S53_dom"/>
</dbReference>
<keyword evidence="9 15" id="KW-0378">Hydrolase</keyword>
<evidence type="ECO:0000256" key="13">
    <source>
        <dbReference type="ARBA" id="ARBA00023145"/>
    </source>
</evidence>
<gene>
    <name evidence="18" type="ORF">CVT26_002837</name>
</gene>
<evidence type="ECO:0000256" key="7">
    <source>
        <dbReference type="ARBA" id="ARBA00022723"/>
    </source>
</evidence>
<dbReference type="PROSITE" id="PS51695">
    <property type="entry name" value="SEDOLISIN"/>
    <property type="match status" value="1"/>
</dbReference>
<evidence type="ECO:0000259" key="17">
    <source>
        <dbReference type="PROSITE" id="PS51695"/>
    </source>
</evidence>
<sequence length="589" mass="63059">MLWSSILFLGAAQLCASSVLSRRWDDLSEKHSWVEIPRGWQLKGPAPAGHVFDLRIGLKPDGMERLIENLMEISDPAHTRYGQHLSKEEADAFLAPHADSSAAVEDWLNFHGIDSSSAQRTDAGDWITLRVSVEQAERMLGTKYNVYQHGPSGEQVVRTLSYSLPKDLHSHVDVVAPTTYFGTVRSMKKTSFLQPDRKPISDEEAAALLHPGSDATVPSSCASTITPTCLRDLYNTSTYVPAATNVNKLGVAGYLQEFANTADLQSFFKKFRTDAVGSSFTTVQVNGGGNNQNDPGVEANLDIQYTTGISFPTPNIYYSTGGSPPFTPDSNTPTNTNEPYLDFLNFLLNQSTIPQTLTTSYGDDEQTVPLDYATSVCNLFATLGSRGTTVFFSSGDDGVGAGNCETNDGKNTVIFQPNFPASCPFVTTVGATTRINPEVAASFSGGGFSRYFAQPSYQTTAVNTFLNGLGTKFNGLFNKTGRAYPDVSAQGEAFQVIVGGRTESVAGTSASSPTTAGVFSLLNDFRLSQGKPALGFINPLIYSTASSGFTDITSGSNPGCNTNGFTAGKGWDPVTGLGTPNFLKLQTLV</sequence>
<dbReference type="Proteomes" id="UP000284706">
    <property type="component" value="Unassembled WGS sequence"/>
</dbReference>
<dbReference type="InterPro" id="IPR030400">
    <property type="entry name" value="Sedolisin_dom"/>
</dbReference>
<dbReference type="CDD" id="cd04056">
    <property type="entry name" value="Peptidases_S53"/>
    <property type="match status" value="1"/>
</dbReference>
<dbReference type="InterPro" id="IPR015366">
    <property type="entry name" value="S53_propep"/>
</dbReference>
<evidence type="ECO:0000256" key="4">
    <source>
        <dbReference type="ARBA" id="ARBA00012462"/>
    </source>
</evidence>
<feature type="signal peptide" evidence="16">
    <location>
        <begin position="1"/>
        <end position="21"/>
    </location>
</feature>
<dbReference type="FunFam" id="3.40.50.200:FF:000015">
    <property type="entry name" value="Tripeptidyl peptidase A"/>
    <property type="match status" value="1"/>
</dbReference>
<evidence type="ECO:0000256" key="14">
    <source>
        <dbReference type="ARBA" id="ARBA00023180"/>
    </source>
</evidence>
<feature type="binding site" evidence="15">
    <location>
        <position position="572"/>
    </location>
    <ligand>
        <name>Ca(2+)</name>
        <dbReference type="ChEBI" id="CHEBI:29108"/>
    </ligand>
</feature>
<dbReference type="InParanoid" id="A0A409VT89"/>
<evidence type="ECO:0000256" key="2">
    <source>
        <dbReference type="ARBA" id="ARBA00002451"/>
    </source>
</evidence>
<protein>
    <recommendedName>
        <fullName evidence="4">tripeptidyl-peptidase II</fullName>
        <ecNumber evidence="4">3.4.14.10</ecNumber>
    </recommendedName>
</protein>
<keyword evidence="19" id="KW-1185">Reference proteome</keyword>
<evidence type="ECO:0000256" key="11">
    <source>
        <dbReference type="ARBA" id="ARBA00022837"/>
    </source>
</evidence>
<comment type="subcellular location">
    <subcellularLocation>
        <location evidence="3">Secreted</location>
        <location evidence="3">Extracellular space</location>
    </subcellularLocation>
</comment>
<evidence type="ECO:0000256" key="15">
    <source>
        <dbReference type="PROSITE-ProRule" id="PRU01032"/>
    </source>
</evidence>
<dbReference type="SUPFAM" id="SSF52743">
    <property type="entry name" value="Subtilisin-like"/>
    <property type="match status" value="1"/>
</dbReference>
<evidence type="ECO:0000256" key="3">
    <source>
        <dbReference type="ARBA" id="ARBA00004239"/>
    </source>
</evidence>
<dbReference type="GO" id="GO:0008240">
    <property type="term" value="F:tripeptidyl-peptidase activity"/>
    <property type="evidence" value="ECO:0007669"/>
    <property type="project" value="UniProtKB-EC"/>
</dbReference>
<reference evidence="18 19" key="1">
    <citation type="journal article" date="2018" name="Evol. Lett.">
        <title>Horizontal gene cluster transfer increased hallucinogenic mushroom diversity.</title>
        <authorList>
            <person name="Reynolds H.T."/>
            <person name="Vijayakumar V."/>
            <person name="Gluck-Thaler E."/>
            <person name="Korotkin H.B."/>
            <person name="Matheny P.B."/>
            <person name="Slot J.C."/>
        </authorList>
    </citation>
    <scope>NUCLEOTIDE SEQUENCE [LARGE SCALE GENOMIC DNA]</scope>
    <source>
        <strain evidence="18 19">SRW20</strain>
    </source>
</reference>